<feature type="compositionally biased region" description="Pro residues" evidence="1">
    <location>
        <begin position="217"/>
        <end position="228"/>
    </location>
</feature>
<comment type="caution">
    <text evidence="3">The sequence shown here is derived from an EMBL/GenBank/DDBJ whole genome shotgun (WGS) entry which is preliminary data.</text>
</comment>
<accession>A0A1M2VVV0</accession>
<evidence type="ECO:0000256" key="2">
    <source>
        <dbReference type="SAM" id="Phobius"/>
    </source>
</evidence>
<protein>
    <recommendedName>
        <fullName evidence="5">MYND-type domain-containing protein</fullName>
    </recommendedName>
</protein>
<feature type="transmembrane region" description="Helical" evidence="2">
    <location>
        <begin position="328"/>
        <end position="350"/>
    </location>
</feature>
<dbReference type="OrthoDB" id="437457at2759"/>
<name>A0A1M2VVV0_TRAPU</name>
<keyword evidence="2" id="KW-1133">Transmembrane helix</keyword>
<dbReference type="Proteomes" id="UP000184267">
    <property type="component" value="Unassembled WGS sequence"/>
</dbReference>
<feature type="region of interest" description="Disordered" evidence="1">
    <location>
        <begin position="267"/>
        <end position="291"/>
    </location>
</feature>
<dbReference type="OMA" id="PPNDETH"/>
<dbReference type="STRING" id="154538.A0A1M2VVV0"/>
<organism evidence="3 4">
    <name type="scientific">Trametes pubescens</name>
    <name type="common">White-rot fungus</name>
    <dbReference type="NCBI Taxonomy" id="154538"/>
    <lineage>
        <taxon>Eukaryota</taxon>
        <taxon>Fungi</taxon>
        <taxon>Dikarya</taxon>
        <taxon>Basidiomycota</taxon>
        <taxon>Agaricomycotina</taxon>
        <taxon>Agaricomycetes</taxon>
        <taxon>Polyporales</taxon>
        <taxon>Polyporaceae</taxon>
        <taxon>Trametes</taxon>
    </lineage>
</organism>
<keyword evidence="2" id="KW-0472">Membrane</keyword>
<evidence type="ECO:0008006" key="5">
    <source>
        <dbReference type="Google" id="ProtNLM"/>
    </source>
</evidence>
<keyword evidence="4" id="KW-1185">Reference proteome</keyword>
<sequence>MNRRGAQQCTEICAYPTCTSLGEDNLRCWRCKTTYYCTRIHQLNFFPLVHCEEDLQDVQRHNAECGKPPAAVPRQQRPGTRSLNVLLFPTDEDAPRVIQTECRIDGLPDDETHHINFPALLHTLAVTSQPVAPIEPAAEPGASRTRLYLAFDDCFAIDDAPPNRVARALTGGRAHTQWAGTLVGFRLREPAAEMTQFEDVGMADVPAFTAFLAQHGAPPPRPTPPTTSAPPSRETISVEDMLAYAQGLGVPVSVDEDDDPFVVLRHEGPGGATAHAEPEPTSELPAPAPARRDEEEQRLLAYRAMLTEEFTRQRTELRHIVTEESTRALLTTVALAVGAYGVWCLIVVPILALPGILIRAVVAVLGGILRMCWRAVGMLFCVTKRGA</sequence>
<keyword evidence="2" id="KW-0812">Transmembrane</keyword>
<dbReference type="EMBL" id="MNAD01000595">
    <property type="protein sequence ID" value="OJT11662.1"/>
    <property type="molecule type" value="Genomic_DNA"/>
</dbReference>
<evidence type="ECO:0000313" key="3">
    <source>
        <dbReference type="EMBL" id="OJT11662.1"/>
    </source>
</evidence>
<reference evidence="3 4" key="1">
    <citation type="submission" date="2016-10" db="EMBL/GenBank/DDBJ databases">
        <title>Genome sequence of the basidiomycete white-rot fungus Trametes pubescens.</title>
        <authorList>
            <person name="Makela M.R."/>
            <person name="Granchi Z."/>
            <person name="Peng M."/>
            <person name="De Vries R.P."/>
            <person name="Grigoriev I."/>
            <person name="Riley R."/>
            <person name="Hilden K."/>
        </authorList>
    </citation>
    <scope>NUCLEOTIDE SEQUENCE [LARGE SCALE GENOMIC DNA]</scope>
    <source>
        <strain evidence="3 4">FBCC735</strain>
    </source>
</reference>
<feature type="transmembrane region" description="Helical" evidence="2">
    <location>
        <begin position="356"/>
        <end position="382"/>
    </location>
</feature>
<proteinExistence type="predicted"/>
<evidence type="ECO:0000313" key="4">
    <source>
        <dbReference type="Proteomes" id="UP000184267"/>
    </source>
</evidence>
<dbReference type="AlphaFoldDB" id="A0A1M2VVV0"/>
<feature type="region of interest" description="Disordered" evidence="1">
    <location>
        <begin position="213"/>
        <end position="233"/>
    </location>
</feature>
<gene>
    <name evidence="3" type="ORF">TRAPUB_11804</name>
</gene>
<evidence type="ECO:0000256" key="1">
    <source>
        <dbReference type="SAM" id="MobiDB-lite"/>
    </source>
</evidence>